<dbReference type="AlphaFoldDB" id="A0A1Y1UJE1"/>
<comment type="caution">
    <text evidence="1">The sequence shown here is derived from an EMBL/GenBank/DDBJ whole genome shotgun (WGS) entry which is preliminary data.</text>
</comment>
<dbReference type="GeneID" id="33554454"/>
<organism evidence="1 2">
    <name type="scientific">Kockovaella imperatae</name>
    <dbReference type="NCBI Taxonomy" id="4999"/>
    <lineage>
        <taxon>Eukaryota</taxon>
        <taxon>Fungi</taxon>
        <taxon>Dikarya</taxon>
        <taxon>Basidiomycota</taxon>
        <taxon>Agaricomycotina</taxon>
        <taxon>Tremellomycetes</taxon>
        <taxon>Tremellales</taxon>
        <taxon>Cuniculitremaceae</taxon>
        <taxon>Kockovaella</taxon>
    </lineage>
</organism>
<reference evidence="1 2" key="1">
    <citation type="submission" date="2017-03" db="EMBL/GenBank/DDBJ databases">
        <title>Widespread Adenine N6-methylation of Active Genes in Fungi.</title>
        <authorList>
            <consortium name="DOE Joint Genome Institute"/>
            <person name="Mondo S.J."/>
            <person name="Dannebaum R.O."/>
            <person name="Kuo R.C."/>
            <person name="Louie K.B."/>
            <person name="Bewick A.J."/>
            <person name="Labutti K."/>
            <person name="Haridas S."/>
            <person name="Kuo A."/>
            <person name="Salamov A."/>
            <person name="Ahrendt S.R."/>
            <person name="Lau R."/>
            <person name="Bowen B.P."/>
            <person name="Lipzen A."/>
            <person name="Sullivan W."/>
            <person name="Andreopoulos W.B."/>
            <person name="Clum A."/>
            <person name="Lindquist E."/>
            <person name="Daum C."/>
            <person name="Northen T.R."/>
            <person name="Ramamoorthy G."/>
            <person name="Schmitz R.J."/>
            <person name="Gryganskyi A."/>
            <person name="Culley D."/>
            <person name="Magnuson J."/>
            <person name="James T.Y."/>
            <person name="O'Malley M.A."/>
            <person name="Stajich J.E."/>
            <person name="Spatafora J.W."/>
            <person name="Visel A."/>
            <person name="Grigoriev I.V."/>
        </authorList>
    </citation>
    <scope>NUCLEOTIDE SEQUENCE [LARGE SCALE GENOMIC DNA]</scope>
    <source>
        <strain evidence="1 2">NRRL Y-17943</strain>
    </source>
</reference>
<sequence>MPILPDSLADASIDTQDNRSLIMSSLKKARDAMDELCQAPTFEPSLMTDDDELTRELGRVQNSTNELSQRLRPHMRRRDLPEFHSYTCTVRLASRELKSILDSVKIPLSDPPDFEAAARVIREAEPALEYVRGTLSTGWPGERSRTSTPHLYRSICSCKRKEQIDETTMRTTGEMMRGVLSMLEDTDLRSLRQQMGLSNESADTDSPVSA</sequence>
<proteinExistence type="predicted"/>
<name>A0A1Y1UJE1_9TREE</name>
<gene>
    <name evidence="1" type="ORF">BD324DRAFT_386487</name>
</gene>
<protein>
    <submittedName>
        <fullName evidence="1">Uncharacterized protein</fullName>
    </submittedName>
</protein>
<keyword evidence="2" id="KW-1185">Reference proteome</keyword>
<dbReference type="EMBL" id="NBSH01000005">
    <property type="protein sequence ID" value="ORX37586.1"/>
    <property type="molecule type" value="Genomic_DNA"/>
</dbReference>
<evidence type="ECO:0000313" key="1">
    <source>
        <dbReference type="EMBL" id="ORX37586.1"/>
    </source>
</evidence>
<dbReference type="InParanoid" id="A0A1Y1UJE1"/>
<dbReference type="Proteomes" id="UP000193218">
    <property type="component" value="Unassembled WGS sequence"/>
</dbReference>
<accession>A0A1Y1UJE1</accession>
<evidence type="ECO:0000313" key="2">
    <source>
        <dbReference type="Proteomes" id="UP000193218"/>
    </source>
</evidence>
<dbReference type="RefSeq" id="XP_021871573.1">
    <property type="nucleotide sequence ID" value="XM_022012646.1"/>
</dbReference>